<organism evidence="9 10">
    <name type="scientific">Byssochlamys spectabilis (strain No. 5 / NBRC 109023)</name>
    <name type="common">Paecilomyces variotii</name>
    <dbReference type="NCBI Taxonomy" id="1356009"/>
    <lineage>
        <taxon>Eukaryota</taxon>
        <taxon>Fungi</taxon>
        <taxon>Dikarya</taxon>
        <taxon>Ascomycota</taxon>
        <taxon>Pezizomycotina</taxon>
        <taxon>Eurotiomycetes</taxon>
        <taxon>Eurotiomycetidae</taxon>
        <taxon>Eurotiales</taxon>
        <taxon>Thermoascaceae</taxon>
        <taxon>Paecilomyces</taxon>
    </lineage>
</organism>
<name>V5FN39_BYSSN</name>
<dbReference type="GO" id="GO:0016020">
    <property type="term" value="C:membrane"/>
    <property type="evidence" value="ECO:0007669"/>
    <property type="project" value="UniProtKB-SubCell"/>
</dbReference>
<feature type="compositionally biased region" description="Low complexity" evidence="5">
    <location>
        <begin position="175"/>
        <end position="191"/>
    </location>
</feature>
<feature type="chain" id="PRO_5004736212" description="Major facilitator superfamily (MFS) profile domain-containing protein" evidence="7">
    <location>
        <begin position="18"/>
        <end position="320"/>
    </location>
</feature>
<dbReference type="OrthoDB" id="6431331at2759"/>
<feature type="transmembrane region" description="Helical" evidence="6">
    <location>
        <begin position="295"/>
        <end position="315"/>
    </location>
</feature>
<keyword evidence="6" id="KW-0812">Transmembrane</keyword>
<evidence type="ECO:0000256" key="7">
    <source>
        <dbReference type="SAM" id="SignalP"/>
    </source>
</evidence>
<dbReference type="GO" id="GO:0097176">
    <property type="term" value="P:epoxide metabolic process"/>
    <property type="evidence" value="ECO:0007669"/>
    <property type="project" value="TreeGrafter"/>
</dbReference>
<reference evidence="10" key="1">
    <citation type="journal article" date="2014" name="Genome Announc.">
        <title>Draft genome sequence of the formaldehyde-resistant fungus Byssochlamys spectabilis No. 5 (anamorph Paecilomyces variotii No. 5) (NBRC109023).</title>
        <authorList>
            <person name="Oka T."/>
            <person name="Ekino K."/>
            <person name="Fukuda K."/>
            <person name="Nomura Y."/>
        </authorList>
    </citation>
    <scope>NUCLEOTIDE SEQUENCE [LARGE SCALE GENOMIC DNA]</scope>
    <source>
        <strain evidence="10">No. 5 / NBRC 109023</strain>
    </source>
</reference>
<dbReference type="InterPro" id="IPR029058">
    <property type="entry name" value="AB_hydrolase_fold"/>
</dbReference>
<dbReference type="SUPFAM" id="SSF53474">
    <property type="entry name" value="alpha/beta-Hydrolases"/>
    <property type="match status" value="1"/>
</dbReference>
<dbReference type="eggNOG" id="KOG0254">
    <property type="taxonomic scope" value="Eukaryota"/>
</dbReference>
<evidence type="ECO:0000256" key="1">
    <source>
        <dbReference type="ARBA" id="ARBA00004141"/>
    </source>
</evidence>
<dbReference type="PANTHER" id="PTHR21661">
    <property type="entry name" value="EPOXIDE HYDROLASE 1-RELATED"/>
    <property type="match status" value="1"/>
</dbReference>
<dbReference type="InParanoid" id="V5FN39"/>
<dbReference type="GO" id="GO:0022857">
    <property type="term" value="F:transmembrane transporter activity"/>
    <property type="evidence" value="ECO:0007669"/>
    <property type="project" value="InterPro"/>
</dbReference>
<evidence type="ECO:0000259" key="8">
    <source>
        <dbReference type="PROSITE" id="PS50850"/>
    </source>
</evidence>
<comment type="subcellular location">
    <subcellularLocation>
        <location evidence="1">Membrane</location>
        <topology evidence="1">Multi-pass membrane protein</topology>
    </subcellularLocation>
</comment>
<evidence type="ECO:0000256" key="4">
    <source>
        <dbReference type="ARBA" id="ARBA00022801"/>
    </source>
</evidence>
<dbReference type="AlphaFoldDB" id="V5FN39"/>
<protein>
    <recommendedName>
        <fullName evidence="8">Major facilitator superfamily (MFS) profile domain-containing protein</fullName>
    </recommendedName>
</protein>
<feature type="signal peptide" evidence="7">
    <location>
        <begin position="1"/>
        <end position="17"/>
    </location>
</feature>
<dbReference type="Pfam" id="PF06441">
    <property type="entry name" value="EHN"/>
    <property type="match status" value="1"/>
</dbReference>
<evidence type="ECO:0000313" key="9">
    <source>
        <dbReference type="EMBL" id="GAD99384.1"/>
    </source>
</evidence>
<dbReference type="EMBL" id="BAUL01000294">
    <property type="protein sequence ID" value="GAD99384.1"/>
    <property type="molecule type" value="Genomic_DNA"/>
</dbReference>
<sequence length="320" mass="35236">MHSLLLNLFMLAMPCAALIGFDFPFHDSQPVPFNISVDKVIIDEAITKARCYRPSEEGPPASEMRALAAHWAQNYDWYQVQDEINANFSHSGVTVPGSREYNHSVYLHFMHEKYPNESAIPLLLIHGCPSSHLEWSEVIKPLVSPENVTDQHFHDYLRGYQPDGRQGIAARVDNQSQQPSTAPTATTSIAADTDDNINESSSQSFVLTDAHTANRTGVLTEKPLALPNEHVELPNHVKTETNVSIVGSMSLGREILFVGTMYVGQLFALAALGQVMSIIHLIGDTFNITNPGEPSWLIAGYSLTVGTFILFSGRLGDVYG</sequence>
<keyword evidence="3" id="KW-0058">Aromatic hydrocarbons catabolism</keyword>
<evidence type="ECO:0000313" key="10">
    <source>
        <dbReference type="Proteomes" id="UP000018001"/>
    </source>
</evidence>
<dbReference type="GO" id="GO:0004301">
    <property type="term" value="F:epoxide hydrolase activity"/>
    <property type="evidence" value="ECO:0007669"/>
    <property type="project" value="TreeGrafter"/>
</dbReference>
<comment type="caution">
    <text evidence="9">The sequence shown here is derived from an EMBL/GenBank/DDBJ whole genome shotgun (WGS) entry which is preliminary data.</text>
</comment>
<feature type="transmembrane region" description="Helical" evidence="6">
    <location>
        <begin position="255"/>
        <end position="283"/>
    </location>
</feature>
<evidence type="ECO:0000256" key="6">
    <source>
        <dbReference type="SAM" id="Phobius"/>
    </source>
</evidence>
<keyword evidence="4" id="KW-0378">Hydrolase</keyword>
<dbReference type="Gene3D" id="3.40.50.1820">
    <property type="entry name" value="alpha/beta hydrolase"/>
    <property type="match status" value="1"/>
</dbReference>
<feature type="region of interest" description="Disordered" evidence="5">
    <location>
        <begin position="172"/>
        <end position="195"/>
    </location>
</feature>
<evidence type="ECO:0000256" key="5">
    <source>
        <dbReference type="SAM" id="MobiDB-lite"/>
    </source>
</evidence>
<keyword evidence="6" id="KW-0472">Membrane</keyword>
<comment type="similarity">
    <text evidence="2">Belongs to the peptidase S33 family.</text>
</comment>
<keyword evidence="7" id="KW-0732">Signal</keyword>
<dbReference type="PANTHER" id="PTHR21661:SF35">
    <property type="entry name" value="EPOXIDE HYDROLASE"/>
    <property type="match status" value="1"/>
</dbReference>
<accession>V5FN39</accession>
<dbReference type="InterPro" id="IPR020846">
    <property type="entry name" value="MFS_dom"/>
</dbReference>
<feature type="domain" description="Major facilitator superfamily (MFS) profile" evidence="8">
    <location>
        <begin position="257"/>
        <end position="320"/>
    </location>
</feature>
<proteinExistence type="inferred from homology"/>
<dbReference type="InterPro" id="IPR010497">
    <property type="entry name" value="Epoxide_hydro_N"/>
</dbReference>
<gene>
    <name evidence="9" type="ORF">PVAR5_8099</name>
</gene>
<dbReference type="Proteomes" id="UP000018001">
    <property type="component" value="Unassembled WGS sequence"/>
</dbReference>
<keyword evidence="10" id="KW-1185">Reference proteome</keyword>
<evidence type="ECO:0000256" key="2">
    <source>
        <dbReference type="ARBA" id="ARBA00010088"/>
    </source>
</evidence>
<keyword evidence="6" id="KW-1133">Transmembrane helix</keyword>
<dbReference type="HOGENOM" id="CLU_868772_0_0_1"/>
<dbReference type="PROSITE" id="PS50850">
    <property type="entry name" value="MFS"/>
    <property type="match status" value="1"/>
</dbReference>
<evidence type="ECO:0000256" key="3">
    <source>
        <dbReference type="ARBA" id="ARBA00022797"/>
    </source>
</evidence>